<dbReference type="Gene3D" id="3.30.530.20">
    <property type="match status" value="1"/>
</dbReference>
<organism evidence="1 2">
    <name type="scientific">Sphingomonas colocasiae</name>
    <dbReference type="NCBI Taxonomy" id="1848973"/>
    <lineage>
        <taxon>Bacteria</taxon>
        <taxon>Pseudomonadati</taxon>
        <taxon>Pseudomonadota</taxon>
        <taxon>Alphaproteobacteria</taxon>
        <taxon>Sphingomonadales</taxon>
        <taxon>Sphingomonadaceae</taxon>
        <taxon>Sphingomonas</taxon>
    </lineage>
</organism>
<dbReference type="InterPro" id="IPR023393">
    <property type="entry name" value="START-like_dom_sf"/>
</dbReference>
<evidence type="ECO:0000313" key="2">
    <source>
        <dbReference type="Proteomes" id="UP000706039"/>
    </source>
</evidence>
<dbReference type="CDD" id="cd07814">
    <property type="entry name" value="SRPBCC_CalC_Aha1-like"/>
    <property type="match status" value="1"/>
</dbReference>
<accession>A0ABS7PKS9</accession>
<proteinExistence type="predicted"/>
<keyword evidence="2" id="KW-1185">Reference proteome</keyword>
<protein>
    <recommendedName>
        <fullName evidence="3">Polyketide cyclase</fullName>
    </recommendedName>
</protein>
<dbReference type="RefSeq" id="WP_222988976.1">
    <property type="nucleotide sequence ID" value="NZ_JAINVV010000003.1"/>
</dbReference>
<sequence>MSKADGEPKHRARKHERAGPLVFDYDLDAPPEKVWRAISQPAFRDRWLPRGDLAGAEPLSSSPGEEVRYRMREHEPPFLESEVTFRIMPNAIGGTRLSIVHGVTDRRLRRDPPSASNDGACMMCSACMMRAA</sequence>
<name>A0ABS7PKS9_9SPHN</name>
<evidence type="ECO:0008006" key="3">
    <source>
        <dbReference type="Google" id="ProtNLM"/>
    </source>
</evidence>
<gene>
    <name evidence="1" type="ORF">K7G82_06330</name>
</gene>
<reference evidence="1 2" key="1">
    <citation type="submission" date="2021-08" db="EMBL/GenBank/DDBJ databases">
        <authorList>
            <person name="Tuo L."/>
        </authorList>
    </citation>
    <scope>NUCLEOTIDE SEQUENCE [LARGE SCALE GENOMIC DNA]</scope>
    <source>
        <strain evidence="1 2">JCM 31229</strain>
    </source>
</reference>
<evidence type="ECO:0000313" key="1">
    <source>
        <dbReference type="EMBL" id="MBY8821900.1"/>
    </source>
</evidence>
<comment type="caution">
    <text evidence="1">The sequence shown here is derived from an EMBL/GenBank/DDBJ whole genome shotgun (WGS) entry which is preliminary data.</text>
</comment>
<dbReference type="SUPFAM" id="SSF55961">
    <property type="entry name" value="Bet v1-like"/>
    <property type="match status" value="1"/>
</dbReference>
<dbReference type="Proteomes" id="UP000706039">
    <property type="component" value="Unassembled WGS sequence"/>
</dbReference>
<dbReference type="EMBL" id="JAINVV010000003">
    <property type="protein sequence ID" value="MBY8821900.1"/>
    <property type="molecule type" value="Genomic_DNA"/>
</dbReference>